<accession>A0A183Q383</accession>
<feature type="non-terminal residue" evidence="1">
    <location>
        <position position="1"/>
    </location>
</feature>
<keyword evidence="2" id="KW-1185">Reference proteome</keyword>
<sequence>QYDKCIRHLLAKCQGSTLWGNAPKSGICPGENTIIEDDLLNNFTYHLVPFNFPLTELGGSRNSKVALAARQLLISVQTPSYELRRNQYAMYFLGGPSLWISIRPHDVVDRLITLVVRDLTPVRLLVKYTLST</sequence>
<dbReference type="GO" id="GO:0003989">
    <property type="term" value="F:acetyl-CoA carboxylase activity"/>
    <property type="evidence" value="ECO:0007669"/>
    <property type="project" value="InterPro"/>
</dbReference>
<dbReference type="AlphaFoldDB" id="A0A183Q383"/>
<name>A0A183Q383_9TREM</name>
<gene>
    <name evidence="1" type="ORF">SMTD_LOCUS21069</name>
</gene>
<dbReference type="GO" id="GO:0005524">
    <property type="term" value="F:ATP binding"/>
    <property type="evidence" value="ECO:0007669"/>
    <property type="project" value="InterPro"/>
</dbReference>
<protein>
    <submittedName>
        <fullName evidence="1">Uncharacterized protein</fullName>
    </submittedName>
</protein>
<evidence type="ECO:0000313" key="1">
    <source>
        <dbReference type="EMBL" id="VDP84042.1"/>
    </source>
</evidence>
<proteinExistence type="predicted"/>
<evidence type="ECO:0000313" key="2">
    <source>
        <dbReference type="Proteomes" id="UP000269396"/>
    </source>
</evidence>
<dbReference type="STRING" id="31246.A0A183Q383"/>
<dbReference type="InterPro" id="IPR013537">
    <property type="entry name" value="AcCoA_COase_cen"/>
</dbReference>
<dbReference type="Pfam" id="PF08326">
    <property type="entry name" value="ACC_central"/>
    <property type="match status" value="1"/>
</dbReference>
<dbReference type="Proteomes" id="UP000269396">
    <property type="component" value="Unassembled WGS sequence"/>
</dbReference>
<dbReference type="GO" id="GO:0006633">
    <property type="term" value="P:fatty acid biosynthetic process"/>
    <property type="evidence" value="ECO:0007669"/>
    <property type="project" value="InterPro"/>
</dbReference>
<dbReference type="EMBL" id="UZAL01046173">
    <property type="protein sequence ID" value="VDP84042.1"/>
    <property type="molecule type" value="Genomic_DNA"/>
</dbReference>
<organism evidence="1 2">
    <name type="scientific">Schistosoma mattheei</name>
    <dbReference type="NCBI Taxonomy" id="31246"/>
    <lineage>
        <taxon>Eukaryota</taxon>
        <taxon>Metazoa</taxon>
        <taxon>Spiralia</taxon>
        <taxon>Lophotrochozoa</taxon>
        <taxon>Platyhelminthes</taxon>
        <taxon>Trematoda</taxon>
        <taxon>Digenea</taxon>
        <taxon>Strigeidida</taxon>
        <taxon>Schistosomatoidea</taxon>
        <taxon>Schistosomatidae</taxon>
        <taxon>Schistosoma</taxon>
    </lineage>
</organism>
<reference evidence="1 2" key="1">
    <citation type="submission" date="2018-11" db="EMBL/GenBank/DDBJ databases">
        <authorList>
            <consortium name="Pathogen Informatics"/>
        </authorList>
    </citation>
    <scope>NUCLEOTIDE SEQUENCE [LARGE SCALE GENOMIC DNA]</scope>
    <source>
        <strain>Denwood</strain>
        <strain evidence="2">Zambia</strain>
    </source>
</reference>